<keyword evidence="5" id="KW-1185">Reference proteome</keyword>
<dbReference type="CDD" id="cd07249">
    <property type="entry name" value="MMCE"/>
    <property type="match status" value="1"/>
</dbReference>
<feature type="domain" description="VOC" evidence="3">
    <location>
        <begin position="4"/>
        <end position="131"/>
    </location>
</feature>
<dbReference type="EMBL" id="SMGG01000005">
    <property type="protein sequence ID" value="TCK59809.1"/>
    <property type="molecule type" value="Genomic_DNA"/>
</dbReference>
<evidence type="ECO:0000256" key="1">
    <source>
        <dbReference type="ARBA" id="ARBA00009308"/>
    </source>
</evidence>
<dbReference type="SUPFAM" id="SSF54593">
    <property type="entry name" value="Glyoxalase/Bleomycin resistance protein/Dihydroxybiphenyl dioxygenase"/>
    <property type="match status" value="1"/>
</dbReference>
<proteinExistence type="inferred from homology"/>
<dbReference type="PROSITE" id="PS51819">
    <property type="entry name" value="VOC"/>
    <property type="match status" value="1"/>
</dbReference>
<dbReference type="GO" id="GO:0004493">
    <property type="term" value="F:methylmalonyl-CoA epimerase activity"/>
    <property type="evidence" value="ECO:0007669"/>
    <property type="project" value="TreeGrafter"/>
</dbReference>
<dbReference type="NCBIfam" id="TIGR03081">
    <property type="entry name" value="metmalonyl_epim"/>
    <property type="match status" value="1"/>
</dbReference>
<dbReference type="GO" id="GO:0046491">
    <property type="term" value="P:L-methylmalonyl-CoA metabolic process"/>
    <property type="evidence" value="ECO:0007669"/>
    <property type="project" value="TreeGrafter"/>
</dbReference>
<dbReference type="Proteomes" id="UP000294614">
    <property type="component" value="Unassembled WGS sequence"/>
</dbReference>
<comment type="caution">
    <text evidence="4">The sequence shown here is derived from an EMBL/GenBank/DDBJ whole genome shotgun (WGS) entry which is preliminary data.</text>
</comment>
<dbReference type="OrthoDB" id="332982at2"/>
<dbReference type="Pfam" id="PF13669">
    <property type="entry name" value="Glyoxalase_4"/>
    <property type="match status" value="1"/>
</dbReference>
<dbReference type="PANTHER" id="PTHR43048:SF3">
    <property type="entry name" value="METHYLMALONYL-COA EPIMERASE, MITOCHONDRIAL"/>
    <property type="match status" value="1"/>
</dbReference>
<dbReference type="InterPro" id="IPR029068">
    <property type="entry name" value="Glyas_Bleomycin-R_OHBP_Dase"/>
</dbReference>
<dbReference type="InterPro" id="IPR037523">
    <property type="entry name" value="VOC_core"/>
</dbReference>
<dbReference type="GO" id="GO:0046872">
    <property type="term" value="F:metal ion binding"/>
    <property type="evidence" value="ECO:0007669"/>
    <property type="project" value="UniProtKB-KW"/>
</dbReference>
<dbReference type="RefSeq" id="WP_132873968.1">
    <property type="nucleotide sequence ID" value="NZ_JAJUHT010000005.1"/>
</dbReference>
<dbReference type="Gene3D" id="3.10.180.10">
    <property type="entry name" value="2,3-Dihydroxybiphenyl 1,2-Dioxygenase, domain 1"/>
    <property type="match status" value="1"/>
</dbReference>
<gene>
    <name evidence="4" type="ORF">C8D98_1976</name>
</gene>
<comment type="similarity">
    <text evidence="1">Belongs to the methylmalonyl-CoA epimerase family.</text>
</comment>
<evidence type="ECO:0000256" key="2">
    <source>
        <dbReference type="ARBA" id="ARBA00022723"/>
    </source>
</evidence>
<reference evidence="4 5" key="1">
    <citation type="submission" date="2019-03" db="EMBL/GenBank/DDBJ databases">
        <title>Genomic Encyclopedia of Type Strains, Phase IV (KMG-IV): sequencing the most valuable type-strain genomes for metagenomic binning, comparative biology and taxonomic classification.</title>
        <authorList>
            <person name="Goeker M."/>
        </authorList>
    </citation>
    <scope>NUCLEOTIDE SEQUENCE [LARGE SCALE GENOMIC DNA]</scope>
    <source>
        <strain evidence="4 5">DSM 24984</strain>
    </source>
</reference>
<protein>
    <submittedName>
        <fullName evidence="4">Methylmalonyl-CoA epimerase</fullName>
    </submittedName>
</protein>
<dbReference type="InterPro" id="IPR017515">
    <property type="entry name" value="MeMalonyl-CoA_epimerase"/>
</dbReference>
<organism evidence="4 5">
    <name type="scientific">Seleniivibrio woodruffii</name>
    <dbReference type="NCBI Taxonomy" id="1078050"/>
    <lineage>
        <taxon>Bacteria</taxon>
        <taxon>Pseudomonadati</taxon>
        <taxon>Deferribacterota</taxon>
        <taxon>Deferribacteres</taxon>
        <taxon>Deferribacterales</taxon>
        <taxon>Geovibrionaceae</taxon>
        <taxon>Seleniivibrio</taxon>
    </lineage>
</organism>
<keyword evidence="2" id="KW-0479">Metal-binding</keyword>
<evidence type="ECO:0000259" key="3">
    <source>
        <dbReference type="PROSITE" id="PS51819"/>
    </source>
</evidence>
<dbReference type="PANTHER" id="PTHR43048">
    <property type="entry name" value="METHYLMALONYL-COA EPIMERASE"/>
    <property type="match status" value="1"/>
</dbReference>
<dbReference type="AlphaFoldDB" id="A0A4R1K9G9"/>
<evidence type="ECO:0000313" key="4">
    <source>
        <dbReference type="EMBL" id="TCK59809.1"/>
    </source>
</evidence>
<sequence>MLEKIDHIGIAVRNLEEATKFYESMGAKPYHYEEVESQKVKVAFVKVGESNIELLEPTSPESPIAKYLEKKGEGIHHIAYSVANVSAALQKLKDDGASLINQEPMDGAHGKKVAFVHPKSVNGVLTELCMDGDCGCHH</sequence>
<evidence type="ECO:0000313" key="5">
    <source>
        <dbReference type="Proteomes" id="UP000294614"/>
    </source>
</evidence>
<name>A0A4R1K9G9_9BACT</name>
<accession>A0A4R1K9G9</accession>
<dbReference type="InterPro" id="IPR051785">
    <property type="entry name" value="MMCE/EMCE_epimerase"/>
</dbReference>